<feature type="compositionally biased region" description="Basic residues" evidence="1">
    <location>
        <begin position="195"/>
        <end position="211"/>
    </location>
</feature>
<reference evidence="2 3" key="1">
    <citation type="submission" date="2022-05" db="EMBL/GenBank/DDBJ databases">
        <authorList>
            <consortium name="Genoscope - CEA"/>
            <person name="William W."/>
        </authorList>
    </citation>
    <scope>NUCLEOTIDE SEQUENCE [LARGE SCALE GENOMIC DNA]</scope>
</reference>
<organism evidence="2 3">
    <name type="scientific">Porites lobata</name>
    <dbReference type="NCBI Taxonomy" id="104759"/>
    <lineage>
        <taxon>Eukaryota</taxon>
        <taxon>Metazoa</taxon>
        <taxon>Cnidaria</taxon>
        <taxon>Anthozoa</taxon>
        <taxon>Hexacorallia</taxon>
        <taxon>Scleractinia</taxon>
        <taxon>Fungiina</taxon>
        <taxon>Poritidae</taxon>
        <taxon>Porites</taxon>
    </lineage>
</organism>
<gene>
    <name evidence="2" type="ORF">PLOB_00048323</name>
</gene>
<feature type="region of interest" description="Disordered" evidence="1">
    <location>
        <begin position="194"/>
        <end position="228"/>
    </location>
</feature>
<protein>
    <submittedName>
        <fullName evidence="2">Uncharacterized protein</fullName>
    </submittedName>
</protein>
<dbReference type="Proteomes" id="UP001159405">
    <property type="component" value="Unassembled WGS sequence"/>
</dbReference>
<evidence type="ECO:0000256" key="1">
    <source>
        <dbReference type="SAM" id="MobiDB-lite"/>
    </source>
</evidence>
<accession>A0ABN8PU38</accession>
<feature type="compositionally biased region" description="Basic and acidic residues" evidence="1">
    <location>
        <begin position="329"/>
        <end position="339"/>
    </location>
</feature>
<name>A0ABN8PU38_9CNID</name>
<dbReference type="EMBL" id="CALNXK010000090">
    <property type="protein sequence ID" value="CAH3150897.1"/>
    <property type="molecule type" value="Genomic_DNA"/>
</dbReference>
<proteinExistence type="predicted"/>
<keyword evidence="3" id="KW-1185">Reference proteome</keyword>
<sequence>MIAYKKHRRKVDPVKQILARLDEKQSKSGLSLYSRTDLHEPAKDGTLPVVQPVSGTTTGSAKGSKIFPDLSAARQKAQRRLNAGLKQSIHESNQKSVLFAEAKADRRLNLTFPPAGSSHQMAATVNHDRQSYAFGGWSDSPSAGVENLRNSHGTSMNPFGYSRRTLAFQPTSLNYVVEWPETWPLKIMSIGRGTGRLHKKKTKPKPQHIRKVHFENSPAPRSSPEGEKNYYSKISAAAGMATPSQNQSIQILPDRQTPVTSLSTDMTIPQSADIKNIKQEKQDEWVPQRDEGVVDNVTADNLLEAGDINNTEYARVYSDTSSLSESVYVREDNSKKTEVPDETENQQADNTRKSSSVPPCTPTPEGVENAPNCGESEGQDLQQPEEEGGDDDSKSVLMEIVSQIAAEPEADYMQDI</sequence>
<evidence type="ECO:0000313" key="2">
    <source>
        <dbReference type="EMBL" id="CAH3150897.1"/>
    </source>
</evidence>
<feature type="region of interest" description="Disordered" evidence="1">
    <location>
        <begin position="32"/>
        <end position="65"/>
    </location>
</feature>
<evidence type="ECO:0000313" key="3">
    <source>
        <dbReference type="Proteomes" id="UP001159405"/>
    </source>
</evidence>
<comment type="caution">
    <text evidence="2">The sequence shown here is derived from an EMBL/GenBank/DDBJ whole genome shotgun (WGS) entry which is preliminary data.</text>
</comment>
<feature type="region of interest" description="Disordered" evidence="1">
    <location>
        <begin position="329"/>
        <end position="395"/>
    </location>
</feature>
<feature type="compositionally biased region" description="Polar residues" evidence="1">
    <location>
        <begin position="345"/>
        <end position="358"/>
    </location>
</feature>